<evidence type="ECO:0000256" key="3">
    <source>
        <dbReference type="ARBA" id="ARBA00022692"/>
    </source>
</evidence>
<dbReference type="InterPro" id="IPR003740">
    <property type="entry name" value="YitT"/>
</dbReference>
<feature type="transmembrane region" description="Helical" evidence="6">
    <location>
        <begin position="111"/>
        <end position="131"/>
    </location>
</feature>
<feature type="transmembrane region" description="Helical" evidence="6">
    <location>
        <begin position="12"/>
        <end position="34"/>
    </location>
</feature>
<comment type="caution">
    <text evidence="7">The sequence shown here is derived from an EMBL/GenBank/DDBJ whole genome shotgun (WGS) entry which is preliminary data.</text>
</comment>
<reference evidence="7" key="1">
    <citation type="submission" date="2023-06" db="EMBL/GenBank/DDBJ databases">
        <title>Egi l300058.</title>
        <authorList>
            <person name="Gao L."/>
            <person name="Fang B.-Z."/>
            <person name="Li W.-J."/>
        </authorList>
    </citation>
    <scope>NUCLEOTIDE SEQUENCE</scope>
    <source>
        <strain evidence="7">EGI L300058</strain>
    </source>
</reference>
<dbReference type="RefSeq" id="WP_301143542.1">
    <property type="nucleotide sequence ID" value="NZ_JAUHQA010000001.1"/>
</dbReference>
<evidence type="ECO:0000256" key="6">
    <source>
        <dbReference type="SAM" id="Phobius"/>
    </source>
</evidence>
<evidence type="ECO:0000256" key="4">
    <source>
        <dbReference type="ARBA" id="ARBA00022989"/>
    </source>
</evidence>
<keyword evidence="5 6" id="KW-0472">Membrane</keyword>
<dbReference type="Proteomes" id="UP001172708">
    <property type="component" value="Unassembled WGS sequence"/>
</dbReference>
<keyword evidence="4 6" id="KW-1133">Transmembrane helix</keyword>
<sequence length="204" mass="21655">MSVVDPPIAERHALWEDALALPSGAFLMSFGLFLLEQIGGVSGGLAGVAILGGYWTGVSFGLLFFLVNLPFYWLAVRRMGWTFTIKTLITVTLVAVLAEVHGLYMDVSEVAPLYAAIFAGLAIGVGMIMIFRHGASAGGFGILAAYMQDRHGIRAGYVQGALDIVVVAASLALVEPFILLCSVLGAVLLNLVLAINHRPGRYFG</sequence>
<dbReference type="Pfam" id="PF02588">
    <property type="entry name" value="YitT_membrane"/>
    <property type="match status" value="1"/>
</dbReference>
<accession>A0ABT8GK28</accession>
<keyword evidence="8" id="KW-1185">Reference proteome</keyword>
<gene>
    <name evidence="7" type="ORF">QQX02_12785</name>
</gene>
<evidence type="ECO:0000313" key="7">
    <source>
        <dbReference type="EMBL" id="MDN4481798.1"/>
    </source>
</evidence>
<dbReference type="EMBL" id="JAUHQA010000001">
    <property type="protein sequence ID" value="MDN4481798.1"/>
    <property type="molecule type" value="Genomic_DNA"/>
</dbReference>
<keyword evidence="2" id="KW-1003">Cell membrane</keyword>
<feature type="transmembrane region" description="Helical" evidence="6">
    <location>
        <begin position="177"/>
        <end position="195"/>
    </location>
</feature>
<dbReference type="InterPro" id="IPR051461">
    <property type="entry name" value="UPF0750_membrane"/>
</dbReference>
<evidence type="ECO:0000256" key="2">
    <source>
        <dbReference type="ARBA" id="ARBA00022475"/>
    </source>
</evidence>
<name>A0ABT8GK28_9MICO</name>
<evidence type="ECO:0000256" key="1">
    <source>
        <dbReference type="ARBA" id="ARBA00004651"/>
    </source>
</evidence>
<organism evidence="7 8">
    <name type="scientific">Demequina muriae</name>
    <dbReference type="NCBI Taxonomy" id="3051664"/>
    <lineage>
        <taxon>Bacteria</taxon>
        <taxon>Bacillati</taxon>
        <taxon>Actinomycetota</taxon>
        <taxon>Actinomycetes</taxon>
        <taxon>Micrococcales</taxon>
        <taxon>Demequinaceae</taxon>
        <taxon>Demequina</taxon>
    </lineage>
</organism>
<comment type="subcellular location">
    <subcellularLocation>
        <location evidence="1">Cell membrane</location>
        <topology evidence="1">Multi-pass membrane protein</topology>
    </subcellularLocation>
</comment>
<evidence type="ECO:0000256" key="5">
    <source>
        <dbReference type="ARBA" id="ARBA00023136"/>
    </source>
</evidence>
<dbReference type="PANTHER" id="PTHR33545:SF5">
    <property type="entry name" value="UPF0750 MEMBRANE PROTEIN YITT"/>
    <property type="match status" value="1"/>
</dbReference>
<dbReference type="PANTHER" id="PTHR33545">
    <property type="entry name" value="UPF0750 MEMBRANE PROTEIN YITT-RELATED"/>
    <property type="match status" value="1"/>
</dbReference>
<feature type="transmembrane region" description="Helical" evidence="6">
    <location>
        <begin position="54"/>
        <end position="75"/>
    </location>
</feature>
<evidence type="ECO:0000313" key="8">
    <source>
        <dbReference type="Proteomes" id="UP001172708"/>
    </source>
</evidence>
<feature type="transmembrane region" description="Helical" evidence="6">
    <location>
        <begin position="87"/>
        <end position="105"/>
    </location>
</feature>
<protein>
    <submittedName>
        <fullName evidence="7">YitT family protein</fullName>
    </submittedName>
</protein>
<keyword evidence="3 6" id="KW-0812">Transmembrane</keyword>
<proteinExistence type="predicted"/>